<evidence type="ECO:0000313" key="2">
    <source>
        <dbReference type="Proteomes" id="UP001276659"/>
    </source>
</evidence>
<dbReference type="Proteomes" id="UP001276659">
    <property type="component" value="Unassembled WGS sequence"/>
</dbReference>
<protein>
    <submittedName>
        <fullName evidence="1">Uncharacterized protein</fullName>
    </submittedName>
</protein>
<organism evidence="1 2">
    <name type="scientific">Lepraria neglecta</name>
    <dbReference type="NCBI Taxonomy" id="209136"/>
    <lineage>
        <taxon>Eukaryota</taxon>
        <taxon>Fungi</taxon>
        <taxon>Dikarya</taxon>
        <taxon>Ascomycota</taxon>
        <taxon>Pezizomycotina</taxon>
        <taxon>Lecanoromycetes</taxon>
        <taxon>OSLEUM clade</taxon>
        <taxon>Lecanoromycetidae</taxon>
        <taxon>Lecanorales</taxon>
        <taxon>Lecanorineae</taxon>
        <taxon>Stereocaulaceae</taxon>
        <taxon>Lepraria</taxon>
    </lineage>
</organism>
<comment type="caution">
    <text evidence="1">The sequence shown here is derived from an EMBL/GenBank/DDBJ whole genome shotgun (WGS) entry which is preliminary data.</text>
</comment>
<evidence type="ECO:0000313" key="1">
    <source>
        <dbReference type="EMBL" id="KAK3174552.1"/>
    </source>
</evidence>
<sequence length="116" mass="13071">MSSFPPNPTHELTSSLLYLTTASIAVKNTKAQIESTTAYVYWSPVTSDYYANLEAQEQLDGEEAELKVWEERFVQAGLQIVDCVTKRETGRWLPAEILGIVGGFLREDGMVLKKIW</sequence>
<proteinExistence type="predicted"/>
<accession>A0AAD9ZDT7</accession>
<keyword evidence="2" id="KW-1185">Reference proteome</keyword>
<gene>
    <name evidence="1" type="ORF">OEA41_001798</name>
</gene>
<dbReference type="AlphaFoldDB" id="A0AAD9ZDT7"/>
<reference evidence="1" key="1">
    <citation type="submission" date="2022-11" db="EMBL/GenBank/DDBJ databases">
        <title>Chromosomal genome sequence assembly and mating type (MAT) locus characterization of the leprose asexual lichenized fungus Lepraria neglecta (Nyl.) Erichsen.</title>
        <authorList>
            <person name="Allen J.L."/>
            <person name="Pfeffer B."/>
        </authorList>
    </citation>
    <scope>NUCLEOTIDE SEQUENCE</scope>
    <source>
        <strain evidence="1">Allen 5258</strain>
    </source>
</reference>
<dbReference type="EMBL" id="JASNWA010000006">
    <property type="protein sequence ID" value="KAK3174552.1"/>
    <property type="molecule type" value="Genomic_DNA"/>
</dbReference>
<name>A0AAD9ZDT7_9LECA</name>